<dbReference type="SMART" id="SM00360">
    <property type="entry name" value="RRM"/>
    <property type="match status" value="1"/>
</dbReference>
<keyword evidence="1 2" id="KW-0694">RNA-binding</keyword>
<organism evidence="4 5">
    <name type="scientific">Glossina brevipalpis</name>
    <dbReference type="NCBI Taxonomy" id="37001"/>
    <lineage>
        <taxon>Eukaryota</taxon>
        <taxon>Metazoa</taxon>
        <taxon>Ecdysozoa</taxon>
        <taxon>Arthropoda</taxon>
        <taxon>Hexapoda</taxon>
        <taxon>Insecta</taxon>
        <taxon>Pterygota</taxon>
        <taxon>Neoptera</taxon>
        <taxon>Endopterygota</taxon>
        <taxon>Diptera</taxon>
        <taxon>Brachycera</taxon>
        <taxon>Muscomorpha</taxon>
        <taxon>Hippoboscoidea</taxon>
        <taxon>Glossinidae</taxon>
        <taxon>Glossina</taxon>
    </lineage>
</organism>
<evidence type="ECO:0000259" key="3">
    <source>
        <dbReference type="PROSITE" id="PS50102"/>
    </source>
</evidence>
<sequence>MQAFVRVRVCVLRVCSGSVECSGVNEHSKPSKVIHLRNIPNESSDADVIALGVPFGRVNNVLVLKGKNQAFLEMTDEVAATSMVSCYTVNPPQMRGRMVYVQFSNHRELKTDQNHGSLQTELFSVCHKVR</sequence>
<name>A0A1A9W619_9MUSC</name>
<dbReference type="EnsemblMetazoa" id="GBRI007545-RA">
    <property type="protein sequence ID" value="GBRI007545-PA"/>
    <property type="gene ID" value="GBRI007545"/>
</dbReference>
<protein>
    <recommendedName>
        <fullName evidence="3">RRM domain-containing protein</fullName>
    </recommendedName>
</protein>
<reference evidence="5" key="1">
    <citation type="submission" date="2014-03" db="EMBL/GenBank/DDBJ databases">
        <authorList>
            <person name="Aksoy S."/>
            <person name="Warren W."/>
            <person name="Wilson R.K."/>
        </authorList>
    </citation>
    <scope>NUCLEOTIDE SEQUENCE [LARGE SCALE GENOMIC DNA]</scope>
    <source>
        <strain evidence="5">IAEA</strain>
    </source>
</reference>
<dbReference type="PROSITE" id="PS50102">
    <property type="entry name" value="RRM"/>
    <property type="match status" value="1"/>
</dbReference>
<keyword evidence="5" id="KW-1185">Reference proteome</keyword>
<dbReference type="GO" id="GO:0003723">
    <property type="term" value="F:RNA binding"/>
    <property type="evidence" value="ECO:0007669"/>
    <property type="project" value="UniProtKB-UniRule"/>
</dbReference>
<dbReference type="Proteomes" id="UP000091820">
    <property type="component" value="Unassembled WGS sequence"/>
</dbReference>
<reference evidence="4" key="2">
    <citation type="submission" date="2020-05" db="UniProtKB">
        <authorList>
            <consortium name="EnsemblMetazoa"/>
        </authorList>
    </citation>
    <scope>IDENTIFICATION</scope>
    <source>
        <strain evidence="4">IAEA</strain>
    </source>
</reference>
<dbReference type="SUPFAM" id="SSF54928">
    <property type="entry name" value="RNA-binding domain, RBD"/>
    <property type="match status" value="1"/>
</dbReference>
<evidence type="ECO:0000256" key="1">
    <source>
        <dbReference type="ARBA" id="ARBA00022884"/>
    </source>
</evidence>
<dbReference type="Gene3D" id="3.30.70.330">
    <property type="match status" value="1"/>
</dbReference>
<dbReference type="InterPro" id="IPR000504">
    <property type="entry name" value="RRM_dom"/>
</dbReference>
<evidence type="ECO:0000313" key="4">
    <source>
        <dbReference type="EnsemblMetazoa" id="GBRI007545-PA"/>
    </source>
</evidence>
<proteinExistence type="predicted"/>
<evidence type="ECO:0000256" key="2">
    <source>
        <dbReference type="PROSITE-ProRule" id="PRU00176"/>
    </source>
</evidence>
<dbReference type="VEuPathDB" id="VectorBase:GBRI007545"/>
<feature type="domain" description="RRM" evidence="3">
    <location>
        <begin position="32"/>
        <end position="106"/>
    </location>
</feature>
<evidence type="ECO:0000313" key="5">
    <source>
        <dbReference type="Proteomes" id="UP000091820"/>
    </source>
</evidence>
<dbReference type="InterPro" id="IPR012677">
    <property type="entry name" value="Nucleotide-bd_a/b_plait_sf"/>
</dbReference>
<dbReference type="AlphaFoldDB" id="A0A1A9W619"/>
<accession>A0A1A9W619</accession>
<dbReference type="STRING" id="37001.A0A1A9W619"/>
<dbReference type="InterPro" id="IPR035979">
    <property type="entry name" value="RBD_domain_sf"/>
</dbReference>
<dbReference type="PANTHER" id="PTHR15592">
    <property type="entry name" value="MATRIN 3/NUCLEAR PROTEIN 220-RELATED"/>
    <property type="match status" value="1"/>
</dbReference>